<name>A0AAW2Q1T1_SESRA</name>
<dbReference type="AlphaFoldDB" id="A0AAW2Q1T1"/>
<protein>
    <recommendedName>
        <fullName evidence="2">Reverse transcriptase</fullName>
    </recommendedName>
</protein>
<comment type="caution">
    <text evidence="1">The sequence shown here is derived from an EMBL/GenBank/DDBJ whole genome shotgun (WGS) entry which is preliminary data.</text>
</comment>
<dbReference type="InterPro" id="IPR052343">
    <property type="entry name" value="Retrotransposon-Effector_Assoc"/>
</dbReference>
<dbReference type="PANTHER" id="PTHR46890:SF48">
    <property type="entry name" value="RNA-DIRECTED DNA POLYMERASE"/>
    <property type="match status" value="1"/>
</dbReference>
<dbReference type="PANTHER" id="PTHR46890">
    <property type="entry name" value="NON-LTR RETROLELEMENT REVERSE TRANSCRIPTASE-LIKE PROTEIN-RELATED"/>
    <property type="match status" value="1"/>
</dbReference>
<sequence length="219" mass="25108">MPIKLTETMNPELLRPLTKDEVKQALDEMHSFKSSGLTFNHANIILLPKCTNPEYVTAFWTISLYNVIKILVSKALANCIKPFLYELISDSQSAFVPSHLVTENVLVAYKLKHYLSHKYRNRIQRCSSLPLMLHCSLLSSRSHLAIEEDLILMGLALKLMEEKDIGLELLVGFWQGEPEIGGFYLVQRLLLRKALNFDATRSALRTAFNPIKRTTYKFH</sequence>
<gene>
    <name evidence="1" type="ORF">Sradi_3861100</name>
</gene>
<evidence type="ECO:0008006" key="2">
    <source>
        <dbReference type="Google" id="ProtNLM"/>
    </source>
</evidence>
<reference evidence="1" key="1">
    <citation type="submission" date="2020-06" db="EMBL/GenBank/DDBJ databases">
        <authorList>
            <person name="Li T."/>
            <person name="Hu X."/>
            <person name="Zhang T."/>
            <person name="Song X."/>
            <person name="Zhang H."/>
            <person name="Dai N."/>
            <person name="Sheng W."/>
            <person name="Hou X."/>
            <person name="Wei L."/>
        </authorList>
    </citation>
    <scope>NUCLEOTIDE SEQUENCE</scope>
    <source>
        <strain evidence="1">G02</strain>
        <tissue evidence="1">Leaf</tissue>
    </source>
</reference>
<evidence type="ECO:0000313" key="1">
    <source>
        <dbReference type="EMBL" id="KAL0361766.1"/>
    </source>
</evidence>
<organism evidence="1">
    <name type="scientific">Sesamum radiatum</name>
    <name type="common">Black benniseed</name>
    <dbReference type="NCBI Taxonomy" id="300843"/>
    <lineage>
        <taxon>Eukaryota</taxon>
        <taxon>Viridiplantae</taxon>
        <taxon>Streptophyta</taxon>
        <taxon>Embryophyta</taxon>
        <taxon>Tracheophyta</taxon>
        <taxon>Spermatophyta</taxon>
        <taxon>Magnoliopsida</taxon>
        <taxon>eudicotyledons</taxon>
        <taxon>Gunneridae</taxon>
        <taxon>Pentapetalae</taxon>
        <taxon>asterids</taxon>
        <taxon>lamiids</taxon>
        <taxon>Lamiales</taxon>
        <taxon>Pedaliaceae</taxon>
        <taxon>Sesamum</taxon>
    </lineage>
</organism>
<accession>A0AAW2Q1T1</accession>
<reference evidence="1" key="2">
    <citation type="journal article" date="2024" name="Plant">
        <title>Genomic evolution and insights into agronomic trait innovations of Sesamum species.</title>
        <authorList>
            <person name="Miao H."/>
            <person name="Wang L."/>
            <person name="Qu L."/>
            <person name="Liu H."/>
            <person name="Sun Y."/>
            <person name="Le M."/>
            <person name="Wang Q."/>
            <person name="Wei S."/>
            <person name="Zheng Y."/>
            <person name="Lin W."/>
            <person name="Duan Y."/>
            <person name="Cao H."/>
            <person name="Xiong S."/>
            <person name="Wang X."/>
            <person name="Wei L."/>
            <person name="Li C."/>
            <person name="Ma Q."/>
            <person name="Ju M."/>
            <person name="Zhao R."/>
            <person name="Li G."/>
            <person name="Mu C."/>
            <person name="Tian Q."/>
            <person name="Mei H."/>
            <person name="Zhang T."/>
            <person name="Gao T."/>
            <person name="Zhang H."/>
        </authorList>
    </citation>
    <scope>NUCLEOTIDE SEQUENCE</scope>
    <source>
        <strain evidence="1">G02</strain>
    </source>
</reference>
<proteinExistence type="predicted"/>
<dbReference type="EMBL" id="JACGWJ010000016">
    <property type="protein sequence ID" value="KAL0361766.1"/>
    <property type="molecule type" value="Genomic_DNA"/>
</dbReference>